<comment type="caution">
    <text evidence="1">The sequence shown here is derived from an EMBL/GenBank/DDBJ whole genome shotgun (WGS) entry which is preliminary data.</text>
</comment>
<dbReference type="EMBL" id="PFCH01000027">
    <property type="protein sequence ID" value="PIR72898.1"/>
    <property type="molecule type" value="Genomic_DNA"/>
</dbReference>
<accession>A0A2H0TL72</accession>
<proteinExistence type="predicted"/>
<reference evidence="2" key="1">
    <citation type="submission" date="2017-09" db="EMBL/GenBank/DDBJ databases">
        <title>Depth-based differentiation of microbial function through sediment-hosted aquifers and enrichment of novel symbionts in the deep terrestrial subsurface.</title>
        <authorList>
            <person name="Probst A.J."/>
            <person name="Ladd B."/>
            <person name="Jarett J.K."/>
            <person name="Geller-Mcgrath D.E."/>
            <person name="Sieber C.M.K."/>
            <person name="Emerson J.B."/>
            <person name="Anantharaman K."/>
            <person name="Thomas B.C."/>
            <person name="Malmstrom R."/>
            <person name="Stieglmeier M."/>
            <person name="Klingl A."/>
            <person name="Woyke T."/>
            <person name="Ryan C.M."/>
            <person name="Banfield J.F."/>
        </authorList>
    </citation>
    <scope>NUCLEOTIDE SEQUENCE [LARGE SCALE GENOMIC DNA]</scope>
</reference>
<dbReference type="Pfam" id="PF18924">
    <property type="entry name" value="DUF5674"/>
    <property type="match status" value="1"/>
</dbReference>
<gene>
    <name evidence="1" type="ORF">COV26_01475</name>
</gene>
<dbReference type="Proteomes" id="UP000228508">
    <property type="component" value="Unassembled WGS sequence"/>
</dbReference>
<protein>
    <submittedName>
        <fullName evidence="1">Uncharacterized protein</fullName>
    </submittedName>
</protein>
<dbReference type="InterPro" id="IPR043731">
    <property type="entry name" value="DUF5674"/>
</dbReference>
<sequence length="100" mass="11554">MIIKEKTSLDSFGPFVKVVVDIERKIISANCELHIDCVEELMAEGSLYAHLWGANIYPKDKKIDFISLINIRPKDNNRSMDIENPSIKKKVEDIIKEFLF</sequence>
<evidence type="ECO:0000313" key="1">
    <source>
        <dbReference type="EMBL" id="PIR72898.1"/>
    </source>
</evidence>
<name>A0A2H0TL72_9BACT</name>
<organism evidence="1 2">
    <name type="scientific">Candidatus Nealsonbacteria bacterium CG10_big_fil_rev_8_21_14_0_10_36_23</name>
    <dbReference type="NCBI Taxonomy" id="1974709"/>
    <lineage>
        <taxon>Bacteria</taxon>
        <taxon>Candidatus Nealsoniibacteriota</taxon>
    </lineage>
</organism>
<evidence type="ECO:0000313" key="2">
    <source>
        <dbReference type="Proteomes" id="UP000228508"/>
    </source>
</evidence>
<dbReference type="AlphaFoldDB" id="A0A2H0TL72"/>